<evidence type="ECO:0000313" key="2">
    <source>
        <dbReference type="Proteomes" id="UP001234297"/>
    </source>
</evidence>
<name>A0ACC2LHE3_PERAE</name>
<gene>
    <name evidence="1" type="ORF">MRB53_026228</name>
</gene>
<dbReference type="EMBL" id="CM056816">
    <property type="protein sequence ID" value="KAJ8632892.1"/>
    <property type="molecule type" value="Genomic_DNA"/>
</dbReference>
<dbReference type="Proteomes" id="UP001234297">
    <property type="component" value="Chromosome 8"/>
</dbReference>
<protein>
    <submittedName>
        <fullName evidence="1">Uncharacterized protein</fullName>
    </submittedName>
</protein>
<accession>A0ACC2LHE3</accession>
<comment type="caution">
    <text evidence="1">The sequence shown here is derived from an EMBL/GenBank/DDBJ whole genome shotgun (WGS) entry which is preliminary data.</text>
</comment>
<reference evidence="1 2" key="1">
    <citation type="journal article" date="2022" name="Hortic Res">
        <title>A haplotype resolved chromosomal level avocado genome allows analysis of novel avocado genes.</title>
        <authorList>
            <person name="Nath O."/>
            <person name="Fletcher S.J."/>
            <person name="Hayward A."/>
            <person name="Shaw L.M."/>
            <person name="Masouleh A.K."/>
            <person name="Furtado A."/>
            <person name="Henry R.J."/>
            <person name="Mitter N."/>
        </authorList>
    </citation>
    <scope>NUCLEOTIDE SEQUENCE [LARGE SCALE GENOMIC DNA]</scope>
    <source>
        <strain evidence="2">cv. Hass</strain>
    </source>
</reference>
<sequence length="101" mass="11783">MSPIMLSSLLQDNWEKIVKTWDDGFLLPESLVLMSVSTLQFCSDEKANEVEEFFASRTEPSFDRTLKQSLERLRISARWVQSIKKEKSLGEVAKELTHRKY</sequence>
<organism evidence="1 2">
    <name type="scientific">Persea americana</name>
    <name type="common">Avocado</name>
    <dbReference type="NCBI Taxonomy" id="3435"/>
    <lineage>
        <taxon>Eukaryota</taxon>
        <taxon>Viridiplantae</taxon>
        <taxon>Streptophyta</taxon>
        <taxon>Embryophyta</taxon>
        <taxon>Tracheophyta</taxon>
        <taxon>Spermatophyta</taxon>
        <taxon>Magnoliopsida</taxon>
        <taxon>Magnoliidae</taxon>
        <taxon>Laurales</taxon>
        <taxon>Lauraceae</taxon>
        <taxon>Persea</taxon>
    </lineage>
</organism>
<proteinExistence type="predicted"/>
<evidence type="ECO:0000313" key="1">
    <source>
        <dbReference type="EMBL" id="KAJ8632892.1"/>
    </source>
</evidence>
<keyword evidence="2" id="KW-1185">Reference proteome</keyword>